<evidence type="ECO:0000259" key="1">
    <source>
        <dbReference type="PROSITE" id="PS50011"/>
    </source>
</evidence>
<dbReference type="RefSeq" id="XP_018078309.1">
    <property type="nucleotide sequence ID" value="XM_018222017.1"/>
</dbReference>
<dbReference type="Proteomes" id="UP000070700">
    <property type="component" value="Unassembled WGS sequence"/>
</dbReference>
<dbReference type="SUPFAM" id="SSF56112">
    <property type="entry name" value="Protein kinase-like (PK-like)"/>
    <property type="match status" value="1"/>
</dbReference>
<dbReference type="Pfam" id="PF20150">
    <property type="entry name" value="2EXR"/>
    <property type="match status" value="1"/>
</dbReference>
<name>A0A194XVB0_MOLSC</name>
<dbReference type="InParanoid" id="A0A194XVB0"/>
<dbReference type="EMBL" id="KQ947404">
    <property type="protein sequence ID" value="KUJ23954.1"/>
    <property type="molecule type" value="Genomic_DNA"/>
</dbReference>
<dbReference type="InterPro" id="IPR045518">
    <property type="entry name" value="2EXR"/>
</dbReference>
<dbReference type="GO" id="GO:0004672">
    <property type="term" value="F:protein kinase activity"/>
    <property type="evidence" value="ECO:0007669"/>
    <property type="project" value="InterPro"/>
</dbReference>
<protein>
    <submittedName>
        <fullName evidence="2">HET-domain-containing protein</fullName>
    </submittedName>
</protein>
<gene>
    <name evidence="2" type="ORF">LY89DRAFT_776159</name>
</gene>
<organism evidence="2 3">
    <name type="scientific">Mollisia scopiformis</name>
    <name type="common">Conifer needle endophyte fungus</name>
    <name type="synonym">Phialocephala scopiformis</name>
    <dbReference type="NCBI Taxonomy" id="149040"/>
    <lineage>
        <taxon>Eukaryota</taxon>
        <taxon>Fungi</taxon>
        <taxon>Dikarya</taxon>
        <taxon>Ascomycota</taxon>
        <taxon>Pezizomycotina</taxon>
        <taxon>Leotiomycetes</taxon>
        <taxon>Helotiales</taxon>
        <taxon>Mollisiaceae</taxon>
        <taxon>Mollisia</taxon>
    </lineage>
</organism>
<feature type="domain" description="Protein kinase" evidence="1">
    <location>
        <begin position="665"/>
        <end position="1010"/>
    </location>
</feature>
<dbReference type="Pfam" id="PF24476">
    <property type="entry name" value="DUF7580"/>
    <property type="match status" value="1"/>
</dbReference>
<dbReference type="GO" id="GO:0005524">
    <property type="term" value="F:ATP binding"/>
    <property type="evidence" value="ECO:0007669"/>
    <property type="project" value="InterPro"/>
</dbReference>
<dbReference type="InterPro" id="IPR011009">
    <property type="entry name" value="Kinase-like_dom_sf"/>
</dbReference>
<accession>A0A194XVB0</accession>
<dbReference type="GeneID" id="28831743"/>
<dbReference type="PANTHER" id="PTHR24148">
    <property type="entry name" value="ANKYRIN REPEAT DOMAIN-CONTAINING PROTEIN 39 HOMOLOG-RELATED"/>
    <property type="match status" value="1"/>
</dbReference>
<sequence>MASASSSSSCQAEGEDVVCKNDIFTFHPFARLPPELRHKIWLEYLTSSGAAPQIFRFKLRWPPRAAYRLKRTDLRAGDQIFLQPSPFGREPNQSLQALRLPIAARQIASATCMESRQAVIDLYPDTLKFRYLPVGWMSDNSMKGVYLGSPDGAGCPEHILRFNGAKDIVILDAAWEDQEAAIEIAESRGSPPDEFLKMCHVGIRVNDFKFRHNWLPSSADRSVIRLLELRLINDGNRVDSPEMIEGSVATYNLRDNPNYNALSYAWGPQDLSAHITLQDEVFLVSQNLFAALRQIYDQRTTGSPLKLWVDAICINQSDNVEKSHQVLLMRDIYSQANIVLAWIGAPDHLSALAFDTLEKFAADDGTTEGSATYRQLPDAAKKRTAIKNFVERGYFVRMWIVQEVVAAKKVTIFCGALSLDYDKMRLAFQRMTGSGFYPFSADTANLSFIGWWRTSFHETNAPDRGELLDLRLFVDSRDRIAADPRDKIYSLQGITNKALGSRIKIDYNDSIETVYIQFAKTVLSIRSDFQILSAVILRHQQISNIKLPSYVPDWSLPNDPQYLQYSPYMNKNMYGTNKIEFPLDENIPEPGIKSKKIALSSFFTKVKDTSMAAGKSAKWVLFDKKKLETTVVAFQKETQKLRGLLPLAQSSQFSKILDNKFAALTATIRDQNADRLGLVPHAKLIELNEADQDSYTDENERKDYVVRTNSQESELHIGMVEYKRQGSKNNDSEAVLIELKHYPPLEDDEDDGPDVETEANVRRLAGLLQISSSGARELRTLPFKYYIHQAKEKRYAFIFGYPLHAEHSQPVSLYELIKNSSANKRFPLATRFRIAHMIAQSIGVFHADGWVHKSVCSQSIVFFNQRNKEGLMLESPYLVDFGYSCPEQGRTYARYHQSTDINSLYLHPDRPKMAFTKLHDIYALGVVLLEIATWTVAQDHFASAAKGLDLSKISINKEEVRERFLAVAGKNIPYQMGTSYMEAVVACLDDTYRGQTASVEFVETFQTEVIENLGANQLL</sequence>
<dbReference type="PANTHER" id="PTHR24148:SF73">
    <property type="entry name" value="HET DOMAIN PROTEIN (AFU_ORTHOLOGUE AFUA_8G01020)"/>
    <property type="match status" value="1"/>
</dbReference>
<dbReference type="Gene3D" id="1.10.510.10">
    <property type="entry name" value="Transferase(Phosphotransferase) domain 1"/>
    <property type="match status" value="1"/>
</dbReference>
<dbReference type="InterPro" id="IPR056002">
    <property type="entry name" value="DUF7580"/>
</dbReference>
<dbReference type="KEGG" id="psco:LY89DRAFT_776159"/>
<proteinExistence type="predicted"/>
<dbReference type="Pfam" id="PF06985">
    <property type="entry name" value="HET"/>
    <property type="match status" value="1"/>
</dbReference>
<dbReference type="AlphaFoldDB" id="A0A194XVB0"/>
<evidence type="ECO:0000313" key="2">
    <source>
        <dbReference type="EMBL" id="KUJ23954.1"/>
    </source>
</evidence>
<reference evidence="2 3" key="1">
    <citation type="submission" date="2015-10" db="EMBL/GenBank/DDBJ databases">
        <title>Full genome of DAOMC 229536 Phialocephala scopiformis, a fungal endophyte of spruce producing the potent anti-insectan compound rugulosin.</title>
        <authorList>
            <consortium name="DOE Joint Genome Institute"/>
            <person name="Walker A.K."/>
            <person name="Frasz S.L."/>
            <person name="Seifert K.A."/>
            <person name="Miller J.D."/>
            <person name="Mondo S.J."/>
            <person name="Labutti K."/>
            <person name="Lipzen A."/>
            <person name="Dockter R."/>
            <person name="Kennedy M."/>
            <person name="Grigoriev I.V."/>
            <person name="Spatafora J.W."/>
        </authorList>
    </citation>
    <scope>NUCLEOTIDE SEQUENCE [LARGE SCALE GENOMIC DNA]</scope>
    <source>
        <strain evidence="2 3">CBS 120377</strain>
    </source>
</reference>
<dbReference type="PROSITE" id="PS50011">
    <property type="entry name" value="PROTEIN_KINASE_DOM"/>
    <property type="match status" value="1"/>
</dbReference>
<keyword evidence="3" id="KW-1185">Reference proteome</keyword>
<dbReference type="InterPro" id="IPR010730">
    <property type="entry name" value="HET"/>
</dbReference>
<dbReference type="OrthoDB" id="1911848at2759"/>
<evidence type="ECO:0000313" key="3">
    <source>
        <dbReference type="Proteomes" id="UP000070700"/>
    </source>
</evidence>
<dbReference type="InterPro" id="IPR052895">
    <property type="entry name" value="HetReg/Transcr_Mod"/>
</dbReference>
<dbReference type="InterPro" id="IPR000719">
    <property type="entry name" value="Prot_kinase_dom"/>
</dbReference>